<feature type="site" description="Positions MEP for the nucleophilic attack" evidence="7">
    <location>
        <position position="165"/>
    </location>
</feature>
<protein>
    <recommendedName>
        <fullName evidence="7">2-C-methyl-D-erythritol 4-phosphate cytidylyltransferase</fullName>
        <ecNumber evidence="7">2.7.7.60</ecNumber>
    </recommendedName>
    <alternativeName>
        <fullName evidence="7">4-diphosphocytidyl-2C-methyl-D-erythritol synthase</fullName>
    </alternativeName>
    <alternativeName>
        <fullName evidence="7">MEP cytidylyltransferase</fullName>
        <shortName evidence="7">MCT</shortName>
    </alternativeName>
</protein>
<organism evidence="8 9">
    <name type="scientific">Pasteurella oralis</name>
    <dbReference type="NCBI Taxonomy" id="1071947"/>
    <lineage>
        <taxon>Bacteria</taxon>
        <taxon>Pseudomonadati</taxon>
        <taxon>Pseudomonadota</taxon>
        <taxon>Gammaproteobacteria</taxon>
        <taxon>Pasteurellales</taxon>
        <taxon>Pasteurellaceae</taxon>
        <taxon>Pasteurella</taxon>
    </lineage>
</organism>
<keyword evidence="5 7" id="KW-0548">Nucleotidyltransferase</keyword>
<dbReference type="RefSeq" id="WP_379099200.1">
    <property type="nucleotide sequence ID" value="NZ_JAUNLA010000005.1"/>
</dbReference>
<reference evidence="9" key="1">
    <citation type="journal article" date="2019" name="Int. J. Syst. Evol. Microbiol.">
        <title>The Global Catalogue of Microorganisms (GCM) 10K type strain sequencing project: providing services to taxonomists for standard genome sequencing and annotation.</title>
        <authorList>
            <consortium name="The Broad Institute Genomics Platform"/>
            <consortium name="The Broad Institute Genome Sequencing Center for Infectious Disease"/>
            <person name="Wu L."/>
            <person name="Ma J."/>
        </authorList>
    </citation>
    <scope>NUCLEOTIDE SEQUENCE [LARGE SCALE GENOMIC DNA]</scope>
    <source>
        <strain evidence="9">CCM 7950</strain>
    </source>
</reference>
<evidence type="ECO:0000256" key="1">
    <source>
        <dbReference type="ARBA" id="ARBA00001282"/>
    </source>
</evidence>
<dbReference type="InterPro" id="IPR029044">
    <property type="entry name" value="Nucleotide-diphossugar_trans"/>
</dbReference>
<feature type="site" description="Positions MEP for the nucleophilic attack" evidence="7">
    <location>
        <position position="221"/>
    </location>
</feature>
<evidence type="ECO:0000256" key="6">
    <source>
        <dbReference type="ARBA" id="ARBA00023229"/>
    </source>
</evidence>
<proteinExistence type="inferred from homology"/>
<dbReference type="InterPro" id="IPR001228">
    <property type="entry name" value="IspD"/>
</dbReference>
<gene>
    <name evidence="7 8" type="primary">ispD</name>
    <name evidence="8" type="ORF">ACFSAV_10065</name>
</gene>
<evidence type="ECO:0000256" key="3">
    <source>
        <dbReference type="ARBA" id="ARBA00009789"/>
    </source>
</evidence>
<evidence type="ECO:0000256" key="5">
    <source>
        <dbReference type="ARBA" id="ARBA00022695"/>
    </source>
</evidence>
<dbReference type="PANTHER" id="PTHR32125:SF4">
    <property type="entry name" value="2-C-METHYL-D-ERYTHRITOL 4-PHOSPHATE CYTIDYLYLTRANSFERASE, CHLOROPLASTIC"/>
    <property type="match status" value="1"/>
</dbReference>
<accession>A0ABW4NWY5</accession>
<evidence type="ECO:0000313" key="9">
    <source>
        <dbReference type="Proteomes" id="UP001597420"/>
    </source>
</evidence>
<comment type="function">
    <text evidence="7">Catalyzes the formation of 4-diphosphocytidyl-2-C-methyl-D-erythritol from CTP and 2-C-methyl-D-erythritol 4-phosphate (MEP).</text>
</comment>
<keyword evidence="9" id="KW-1185">Reference proteome</keyword>
<comment type="caution">
    <text evidence="8">The sequence shown here is derived from an EMBL/GenBank/DDBJ whole genome shotgun (WGS) entry which is preliminary data.</text>
</comment>
<dbReference type="CDD" id="cd02516">
    <property type="entry name" value="CDP-ME_synthetase"/>
    <property type="match status" value="1"/>
</dbReference>
<dbReference type="InterPro" id="IPR034683">
    <property type="entry name" value="IspD/TarI"/>
</dbReference>
<feature type="site" description="Transition state stabilizer" evidence="7">
    <location>
        <position position="28"/>
    </location>
</feature>
<dbReference type="Gene3D" id="3.90.550.10">
    <property type="entry name" value="Spore Coat Polysaccharide Biosynthesis Protein SpsA, Chain A"/>
    <property type="match status" value="1"/>
</dbReference>
<comment type="catalytic activity">
    <reaction evidence="1 7">
        <text>2-C-methyl-D-erythritol 4-phosphate + CTP + H(+) = 4-CDP-2-C-methyl-D-erythritol + diphosphate</text>
        <dbReference type="Rhea" id="RHEA:13429"/>
        <dbReference type="ChEBI" id="CHEBI:15378"/>
        <dbReference type="ChEBI" id="CHEBI:33019"/>
        <dbReference type="ChEBI" id="CHEBI:37563"/>
        <dbReference type="ChEBI" id="CHEBI:57823"/>
        <dbReference type="ChEBI" id="CHEBI:58262"/>
        <dbReference type="EC" id="2.7.7.60"/>
    </reaction>
</comment>
<dbReference type="Pfam" id="PF01128">
    <property type="entry name" value="IspD"/>
    <property type="match status" value="1"/>
</dbReference>
<dbReference type="GO" id="GO:0050518">
    <property type="term" value="F:2-C-methyl-D-erythritol 4-phosphate cytidylyltransferase activity"/>
    <property type="evidence" value="ECO:0007669"/>
    <property type="project" value="UniProtKB-EC"/>
</dbReference>
<evidence type="ECO:0000256" key="7">
    <source>
        <dbReference type="HAMAP-Rule" id="MF_00108"/>
    </source>
</evidence>
<comment type="pathway">
    <text evidence="2 7">Isoprenoid biosynthesis; isopentenyl diphosphate biosynthesis via DXP pathway; isopentenyl diphosphate from 1-deoxy-D-xylulose 5-phosphate: step 2/6.</text>
</comment>
<dbReference type="PANTHER" id="PTHR32125">
    <property type="entry name" value="2-C-METHYL-D-ERYTHRITOL 4-PHOSPHATE CYTIDYLYLTRANSFERASE, CHLOROPLASTIC"/>
    <property type="match status" value="1"/>
</dbReference>
<comment type="similarity">
    <text evidence="3 7">Belongs to the IspD/TarI cytidylyltransferase family. IspD subfamily.</text>
</comment>
<dbReference type="NCBIfam" id="TIGR00453">
    <property type="entry name" value="ispD"/>
    <property type="match status" value="1"/>
</dbReference>
<keyword evidence="6 7" id="KW-0414">Isoprene biosynthesis</keyword>
<dbReference type="EMBL" id="JBHUFP010000025">
    <property type="protein sequence ID" value="MFD1806700.1"/>
    <property type="molecule type" value="Genomic_DNA"/>
</dbReference>
<dbReference type="InterPro" id="IPR050088">
    <property type="entry name" value="IspD/TarI_cytidylyltransf_bact"/>
</dbReference>
<dbReference type="Proteomes" id="UP001597420">
    <property type="component" value="Unassembled WGS sequence"/>
</dbReference>
<dbReference type="HAMAP" id="MF_00108">
    <property type="entry name" value="IspD"/>
    <property type="match status" value="1"/>
</dbReference>
<keyword evidence="4 7" id="KW-0808">Transferase</keyword>
<evidence type="ECO:0000313" key="8">
    <source>
        <dbReference type="EMBL" id="MFD1806700.1"/>
    </source>
</evidence>
<dbReference type="InterPro" id="IPR018294">
    <property type="entry name" value="ISPD_synthase_CS"/>
</dbReference>
<evidence type="ECO:0000256" key="4">
    <source>
        <dbReference type="ARBA" id="ARBA00022679"/>
    </source>
</evidence>
<dbReference type="SUPFAM" id="SSF53448">
    <property type="entry name" value="Nucleotide-diphospho-sugar transferases"/>
    <property type="match status" value="1"/>
</dbReference>
<sequence length="240" mass="26735">MSQVIPRKIVAVVPAAGVGSRMQTTKPKQYLEIQGKTILEHTLSVLLSYPQIELVILAIAPNDPYISTLSFLNHPKIQVIEGGENRADSVLNGLRAVSYQQQSASQRSADLWVMVHDAARPCLTHQDLDKLMQIEDQHGAILAIPATDTIKRALPNQQIKQTEDRSELWLAQTPQFFPLDVLMQALEQAFVQGKQVTDEASAMEFAGYRPHLVAGRSDNIKVTRPEDLALAEFYLTRKAQ</sequence>
<evidence type="ECO:0000256" key="2">
    <source>
        <dbReference type="ARBA" id="ARBA00004787"/>
    </source>
</evidence>
<dbReference type="PROSITE" id="PS01295">
    <property type="entry name" value="ISPD"/>
    <property type="match status" value="1"/>
</dbReference>
<dbReference type="EC" id="2.7.7.60" evidence="7"/>
<name>A0ABW4NWY5_9PAST</name>
<feature type="site" description="Transition state stabilizer" evidence="7">
    <location>
        <position position="21"/>
    </location>
</feature>